<protein>
    <submittedName>
        <fullName evidence="1">Uncharacterized protein</fullName>
    </submittedName>
</protein>
<gene>
    <name evidence="1" type="ORF">niasHT_032943</name>
</gene>
<dbReference type="AlphaFoldDB" id="A0ABD2ISW3"/>
<proteinExistence type="predicted"/>
<dbReference type="Proteomes" id="UP001620626">
    <property type="component" value="Unassembled WGS sequence"/>
</dbReference>
<comment type="caution">
    <text evidence="1">The sequence shown here is derived from an EMBL/GenBank/DDBJ whole genome shotgun (WGS) entry which is preliminary data.</text>
</comment>
<dbReference type="EMBL" id="JBICBT010001144">
    <property type="protein sequence ID" value="KAL3080915.1"/>
    <property type="molecule type" value="Genomic_DNA"/>
</dbReference>
<accession>A0ABD2ISW3</accession>
<organism evidence="1 2">
    <name type="scientific">Heterodera trifolii</name>
    <dbReference type="NCBI Taxonomy" id="157864"/>
    <lineage>
        <taxon>Eukaryota</taxon>
        <taxon>Metazoa</taxon>
        <taxon>Ecdysozoa</taxon>
        <taxon>Nematoda</taxon>
        <taxon>Chromadorea</taxon>
        <taxon>Rhabditida</taxon>
        <taxon>Tylenchina</taxon>
        <taxon>Tylenchomorpha</taxon>
        <taxon>Tylenchoidea</taxon>
        <taxon>Heteroderidae</taxon>
        <taxon>Heteroderinae</taxon>
        <taxon>Heterodera</taxon>
    </lineage>
</organism>
<keyword evidence="2" id="KW-1185">Reference proteome</keyword>
<name>A0ABD2ISW3_9BILA</name>
<evidence type="ECO:0000313" key="2">
    <source>
        <dbReference type="Proteomes" id="UP001620626"/>
    </source>
</evidence>
<reference evidence="1 2" key="1">
    <citation type="submission" date="2024-10" db="EMBL/GenBank/DDBJ databases">
        <authorList>
            <person name="Kim D."/>
        </authorList>
    </citation>
    <scope>NUCLEOTIDE SEQUENCE [LARGE SCALE GENOMIC DNA]</scope>
    <source>
        <strain evidence="1">BH-2024</strain>
    </source>
</reference>
<sequence>MGRPIFGAVLSHSNLMGKKAISGGKAANDRRGGVGIGTYLVDISTTADVAFDGWSREGRGGWEGGGRRRHVLDVDSSPFLIPQDLSRMGPEWINQSKWGAK</sequence>
<evidence type="ECO:0000313" key="1">
    <source>
        <dbReference type="EMBL" id="KAL3080915.1"/>
    </source>
</evidence>